<evidence type="ECO:0000313" key="1">
    <source>
        <dbReference type="EMBL" id="MBM9506754.1"/>
    </source>
</evidence>
<name>A0ABS2TTT2_9ACTN</name>
<gene>
    <name evidence="1" type="ORF">ITX44_19775</name>
</gene>
<comment type="caution">
    <text evidence="1">The sequence shown here is derived from an EMBL/GenBank/DDBJ whole genome shotgun (WGS) entry which is preliminary data.</text>
</comment>
<accession>A0ABS2TTT2</accession>
<sequence>MGYLVAWVVGKARRVAGRADAEVDTVLDAGLDRLHEMVVARLGGDPALEQAVTQAAAGAQAVSDRTRRRLGLALEEAVEQDPAFASALQDAVAAVRAAAEAAGPRARAVYGNTFNGPAALQVGDHNTQTNTFGS</sequence>
<organism evidence="1 2">
    <name type="scientific">Actinacidiphila acididurans</name>
    <dbReference type="NCBI Taxonomy" id="2784346"/>
    <lineage>
        <taxon>Bacteria</taxon>
        <taxon>Bacillati</taxon>
        <taxon>Actinomycetota</taxon>
        <taxon>Actinomycetes</taxon>
        <taxon>Kitasatosporales</taxon>
        <taxon>Streptomycetaceae</taxon>
        <taxon>Actinacidiphila</taxon>
    </lineage>
</organism>
<proteinExistence type="predicted"/>
<dbReference type="RefSeq" id="WP_205358621.1">
    <property type="nucleotide sequence ID" value="NZ_JADKYB010000010.1"/>
</dbReference>
<dbReference type="EMBL" id="JADKYB010000010">
    <property type="protein sequence ID" value="MBM9506754.1"/>
    <property type="molecule type" value="Genomic_DNA"/>
</dbReference>
<reference evidence="1 2" key="1">
    <citation type="submission" date="2021-01" db="EMBL/GenBank/DDBJ databases">
        <title>Streptomyces acididurans sp. nov., isolated from a peat swamp forest soil.</title>
        <authorList>
            <person name="Chantavorakit T."/>
            <person name="Duangmal K."/>
        </authorList>
    </citation>
    <scope>NUCLEOTIDE SEQUENCE [LARGE SCALE GENOMIC DNA]</scope>
    <source>
        <strain evidence="1 2">KK5PA1</strain>
    </source>
</reference>
<evidence type="ECO:0008006" key="3">
    <source>
        <dbReference type="Google" id="ProtNLM"/>
    </source>
</evidence>
<keyword evidence="2" id="KW-1185">Reference proteome</keyword>
<protein>
    <recommendedName>
        <fullName evidence="3">Chromosome partitioning protein</fullName>
    </recommendedName>
</protein>
<dbReference type="Proteomes" id="UP000749040">
    <property type="component" value="Unassembled WGS sequence"/>
</dbReference>
<evidence type="ECO:0000313" key="2">
    <source>
        <dbReference type="Proteomes" id="UP000749040"/>
    </source>
</evidence>